<dbReference type="RefSeq" id="WP_062176761.1">
    <property type="nucleotide sequence ID" value="NZ_BBXL01000002.1"/>
</dbReference>
<evidence type="ECO:0000259" key="1">
    <source>
        <dbReference type="Pfam" id="PF21231"/>
    </source>
</evidence>
<proteinExistence type="predicted"/>
<keyword evidence="3" id="KW-1185">Reference proteome</keyword>
<dbReference type="AlphaFoldDB" id="A0A1M4W095"/>
<evidence type="ECO:0000313" key="3">
    <source>
        <dbReference type="Proteomes" id="UP000184480"/>
    </source>
</evidence>
<dbReference type="SUPFAM" id="SSF51126">
    <property type="entry name" value="Pectin lyase-like"/>
    <property type="match status" value="1"/>
</dbReference>
<feature type="domain" description="GH141-like insertion" evidence="1">
    <location>
        <begin position="118"/>
        <end position="270"/>
    </location>
</feature>
<evidence type="ECO:0000313" key="2">
    <source>
        <dbReference type="EMBL" id="SHE74392.1"/>
    </source>
</evidence>
<dbReference type="PANTHER" id="PTHR36453">
    <property type="entry name" value="SECRETED PROTEIN-RELATED"/>
    <property type="match status" value="1"/>
</dbReference>
<organism evidence="2 3">
    <name type="scientific">Dysgonomonas macrotermitis</name>
    <dbReference type="NCBI Taxonomy" id="1346286"/>
    <lineage>
        <taxon>Bacteria</taxon>
        <taxon>Pseudomonadati</taxon>
        <taxon>Bacteroidota</taxon>
        <taxon>Bacteroidia</taxon>
        <taxon>Bacteroidales</taxon>
        <taxon>Dysgonomonadaceae</taxon>
        <taxon>Dysgonomonas</taxon>
    </lineage>
</organism>
<sequence>MKNLIIILFLLLSAPIFGAEIYVSPKGNDFNQGTQSEPKATLHAAIREARELRRLQKVGKDESIRILMQGGTYNMYEPVFIRSEDSGTETSPTIIEAIQGQQPILSGGIKVTDWKKEGKFWVADVPSFNGNRIRFRQFWVNGQKAVRARNVSDFEKMDRIRSNDKKNEILWIPASAVKGLAKAENLELVIHQMWAIANLRVKSIIVQGDSAGIQFHSPESRIQFEHPWPQPMVKEGFNSAFYFTNAIELLDEPGEWYHDTKTNKLYYFPRKGEDMRSAETIVPALETLIEITGTLDRPVRHIQFKGISFQYTTWTRPSEKGHVPLQAGMYLVDGYKLRPPGVPGNFNKGIENQGWIGRPPAAVMVQAAQYTRFDECRFEQMGSCGIDFLYGTQYDVVNGCLFRDIAGNAMQIGKMSDTAMETHLPYDPSDDKEICSYQTISNNYITDVTNDDWGTVAICAGFVKDINIEYNEISEISYTGISLGWGWTKTVNCMRNNRIHGNYIHHYAKHMYDVAGIYTLSVQSKSYITENAVEKIYSPSYVHDPHHWFYLYTDEGSSFFTVKDNWCPEEKFLQNANGPGNEWTNNGPMVNDTIRQKAGLQPQYKWIKNLE</sequence>
<dbReference type="EMBL" id="FQUC01000002">
    <property type="protein sequence ID" value="SHE74392.1"/>
    <property type="molecule type" value="Genomic_DNA"/>
</dbReference>
<dbReference type="PANTHER" id="PTHR36453:SF1">
    <property type="entry name" value="RIGHT HANDED BETA HELIX DOMAIN-CONTAINING PROTEIN"/>
    <property type="match status" value="1"/>
</dbReference>
<reference evidence="3" key="1">
    <citation type="submission" date="2016-11" db="EMBL/GenBank/DDBJ databases">
        <authorList>
            <person name="Varghese N."/>
            <person name="Submissions S."/>
        </authorList>
    </citation>
    <scope>NUCLEOTIDE SEQUENCE [LARGE SCALE GENOMIC DNA]</scope>
    <source>
        <strain evidence="3">DSM 27370</strain>
    </source>
</reference>
<dbReference type="InterPro" id="IPR012334">
    <property type="entry name" value="Pectin_lyas_fold"/>
</dbReference>
<dbReference type="Pfam" id="PF21231">
    <property type="entry name" value="GH141_M"/>
    <property type="match status" value="1"/>
</dbReference>
<dbReference type="OrthoDB" id="9808066at2"/>
<dbReference type="Proteomes" id="UP000184480">
    <property type="component" value="Unassembled WGS sequence"/>
</dbReference>
<dbReference type="InterPro" id="IPR011050">
    <property type="entry name" value="Pectin_lyase_fold/virulence"/>
</dbReference>
<dbReference type="Gene3D" id="2.160.20.10">
    <property type="entry name" value="Single-stranded right-handed beta-helix, Pectin lyase-like"/>
    <property type="match status" value="2"/>
</dbReference>
<dbReference type="InterPro" id="IPR048482">
    <property type="entry name" value="GH141_ins"/>
</dbReference>
<accession>A0A1M4W095</accession>
<name>A0A1M4W095_9BACT</name>
<protein>
    <submittedName>
        <fullName evidence="2">Right handed beta helix region</fullName>
    </submittedName>
</protein>
<dbReference type="STRING" id="1346286.SAMN05444362_10282"/>
<gene>
    <name evidence="2" type="ORF">SAMN05444362_10282</name>
</gene>